<feature type="domain" description="Inosine/uridine-preferring nucleoside hydrolase" evidence="3">
    <location>
        <begin position="12"/>
        <end position="244"/>
    </location>
</feature>
<dbReference type="Gene3D" id="3.90.245.10">
    <property type="entry name" value="Ribonucleoside hydrolase-like"/>
    <property type="match status" value="1"/>
</dbReference>
<sequence length="294" mass="31146">MGPHTATPGLPVVIDTDAGGDPDDALALVAAAGLPELALVLTGDELPGGYRARFVRLLLDLLGRPEVPVVAGRDLGNTRLNCVRDLVPDTVPAQSGELLAAVEAVCTGGVRWVGLGPMSNLADVLTARPGLAERIRLTQMGGALHYRDPSRAEHNVRVDPAAAHTVLALAHRPRLVLSDTTFTPELEIRVASATHRRLADPAAPAWAGLLAAHLAQWFTDFHPGTIQHDALTLSAALELPFVGFTAERVVLDELGRMSRSGRGTPVELSGPADHHAFLDWLDRQLDPAARAEVA</sequence>
<dbReference type="EMBL" id="JACHMH010000001">
    <property type="protein sequence ID" value="MBB4674361.1"/>
    <property type="molecule type" value="Genomic_DNA"/>
</dbReference>
<dbReference type="InterPro" id="IPR036452">
    <property type="entry name" value="Ribo_hydro-like"/>
</dbReference>
<dbReference type="RefSeq" id="WP_185000457.1">
    <property type="nucleotide sequence ID" value="NZ_BAAAUI010000003.1"/>
</dbReference>
<accession>A0A7W7FPZ8</accession>
<dbReference type="GO" id="GO:0008477">
    <property type="term" value="F:purine nucleosidase activity"/>
    <property type="evidence" value="ECO:0007669"/>
    <property type="project" value="TreeGrafter"/>
</dbReference>
<dbReference type="Proteomes" id="UP000533598">
    <property type="component" value="Unassembled WGS sequence"/>
</dbReference>
<dbReference type="PANTHER" id="PTHR12304">
    <property type="entry name" value="INOSINE-URIDINE PREFERRING NUCLEOSIDE HYDROLASE"/>
    <property type="match status" value="1"/>
</dbReference>
<keyword evidence="1 4" id="KW-0378">Hydrolase</keyword>
<name>A0A7W7FPZ8_9PSEU</name>
<dbReference type="PANTHER" id="PTHR12304:SF4">
    <property type="entry name" value="URIDINE NUCLEOSIDASE"/>
    <property type="match status" value="1"/>
</dbReference>
<evidence type="ECO:0000256" key="1">
    <source>
        <dbReference type="ARBA" id="ARBA00022801"/>
    </source>
</evidence>
<proteinExistence type="predicted"/>
<keyword evidence="5" id="KW-1185">Reference proteome</keyword>
<evidence type="ECO:0000313" key="5">
    <source>
        <dbReference type="Proteomes" id="UP000533598"/>
    </source>
</evidence>
<dbReference type="GO" id="GO:0006152">
    <property type="term" value="P:purine nucleoside catabolic process"/>
    <property type="evidence" value="ECO:0007669"/>
    <property type="project" value="TreeGrafter"/>
</dbReference>
<gene>
    <name evidence="4" type="ORF">HNR67_000479</name>
</gene>
<evidence type="ECO:0000313" key="4">
    <source>
        <dbReference type="EMBL" id="MBB4674361.1"/>
    </source>
</evidence>
<dbReference type="AlphaFoldDB" id="A0A7W7FPZ8"/>
<evidence type="ECO:0000256" key="2">
    <source>
        <dbReference type="ARBA" id="ARBA00023295"/>
    </source>
</evidence>
<protein>
    <submittedName>
        <fullName evidence="4">Inosine-uridine nucleoside N-ribohydrolase</fullName>
    </submittedName>
</protein>
<dbReference type="InterPro" id="IPR001910">
    <property type="entry name" value="Inosine/uridine_hydrolase_dom"/>
</dbReference>
<keyword evidence="2" id="KW-0326">Glycosidase</keyword>
<organism evidence="4 5">
    <name type="scientific">Crossiella cryophila</name>
    <dbReference type="NCBI Taxonomy" id="43355"/>
    <lineage>
        <taxon>Bacteria</taxon>
        <taxon>Bacillati</taxon>
        <taxon>Actinomycetota</taxon>
        <taxon>Actinomycetes</taxon>
        <taxon>Pseudonocardiales</taxon>
        <taxon>Pseudonocardiaceae</taxon>
        <taxon>Crossiella</taxon>
    </lineage>
</organism>
<dbReference type="SUPFAM" id="SSF53590">
    <property type="entry name" value="Nucleoside hydrolase"/>
    <property type="match status" value="1"/>
</dbReference>
<dbReference type="Pfam" id="PF01156">
    <property type="entry name" value="IU_nuc_hydro"/>
    <property type="match status" value="1"/>
</dbReference>
<comment type="caution">
    <text evidence="4">The sequence shown here is derived from an EMBL/GenBank/DDBJ whole genome shotgun (WGS) entry which is preliminary data.</text>
</comment>
<reference evidence="4 5" key="1">
    <citation type="submission" date="2020-08" db="EMBL/GenBank/DDBJ databases">
        <title>Sequencing the genomes of 1000 actinobacteria strains.</title>
        <authorList>
            <person name="Klenk H.-P."/>
        </authorList>
    </citation>
    <scope>NUCLEOTIDE SEQUENCE [LARGE SCALE GENOMIC DNA]</scope>
    <source>
        <strain evidence="4 5">DSM 44230</strain>
    </source>
</reference>
<evidence type="ECO:0000259" key="3">
    <source>
        <dbReference type="Pfam" id="PF01156"/>
    </source>
</evidence>
<dbReference type="InterPro" id="IPR023186">
    <property type="entry name" value="IUNH"/>
</dbReference>
<dbReference type="GO" id="GO:0005829">
    <property type="term" value="C:cytosol"/>
    <property type="evidence" value="ECO:0007669"/>
    <property type="project" value="TreeGrafter"/>
</dbReference>